<feature type="compositionally biased region" description="Low complexity" evidence="18">
    <location>
        <begin position="342"/>
        <end position="361"/>
    </location>
</feature>
<keyword evidence="11 16" id="KW-0804">Transcription</keyword>
<comment type="subcellular location">
    <subcellularLocation>
        <location evidence="2">Cytoplasm</location>
        <location evidence="2">P-body</location>
    </subcellularLocation>
    <subcellularLocation>
        <location evidence="1 16">Nucleus</location>
    </subcellularLocation>
</comment>
<evidence type="ECO:0000256" key="11">
    <source>
        <dbReference type="ARBA" id="ARBA00023163"/>
    </source>
</evidence>
<dbReference type="GO" id="GO:0031047">
    <property type="term" value="P:regulatory ncRNA-mediated gene silencing"/>
    <property type="evidence" value="ECO:0007669"/>
    <property type="project" value="UniProtKB-KW"/>
</dbReference>
<dbReference type="Ensembl" id="ENSSGRT00000025206.1">
    <property type="protein sequence ID" value="ENSSGRP00000023370.1"/>
    <property type="gene ID" value="ENSSGRG00000013205.1"/>
</dbReference>
<evidence type="ECO:0000313" key="21">
    <source>
        <dbReference type="Ensembl" id="ENSSGRP00000023370.1"/>
    </source>
</evidence>
<feature type="region of interest" description="Disordered" evidence="18">
    <location>
        <begin position="281"/>
        <end position="300"/>
    </location>
</feature>
<dbReference type="GO" id="GO:0030015">
    <property type="term" value="C:CCR4-NOT core complex"/>
    <property type="evidence" value="ECO:0007669"/>
    <property type="project" value="UniProtKB-UniRule"/>
</dbReference>
<dbReference type="PANTHER" id="PTHR23326">
    <property type="entry name" value="CCR4 NOT-RELATED"/>
    <property type="match status" value="1"/>
</dbReference>
<comment type="similarity">
    <text evidence="3 16">Belongs to the CNOT2/3/5 family.</text>
</comment>
<dbReference type="FunFam" id="2.30.30.1020:FF:000002">
    <property type="entry name" value="CCR4-NOT transcription complex subunit 3"/>
    <property type="match status" value="1"/>
</dbReference>
<dbReference type="AlphaFoldDB" id="A0A672LFS4"/>
<feature type="compositionally biased region" description="Gly residues" evidence="18">
    <location>
        <begin position="287"/>
        <end position="300"/>
    </location>
</feature>
<keyword evidence="22" id="KW-1185">Reference proteome</keyword>
<keyword evidence="6 16" id="KW-0678">Repressor</keyword>
<name>A0A672LFS4_SINGR</name>
<evidence type="ECO:0000256" key="5">
    <source>
        <dbReference type="ARBA" id="ARBA00022490"/>
    </source>
</evidence>
<evidence type="ECO:0000256" key="16">
    <source>
        <dbReference type="PIRNR" id="PIRNR005290"/>
    </source>
</evidence>
<dbReference type="InterPro" id="IPR040168">
    <property type="entry name" value="Not2/3/5"/>
</dbReference>
<dbReference type="GO" id="GO:0000932">
    <property type="term" value="C:P-body"/>
    <property type="evidence" value="ECO:0007669"/>
    <property type="project" value="UniProtKB-SubCell"/>
</dbReference>
<keyword evidence="7" id="KW-0597">Phosphoprotein</keyword>
<feature type="region of interest" description="Disordered" evidence="18">
    <location>
        <begin position="448"/>
        <end position="481"/>
    </location>
</feature>
<dbReference type="Gene3D" id="2.30.30.1020">
    <property type="entry name" value="CCR4-NOT complex subunit 2/3/5, C-terminal domain"/>
    <property type="match status" value="1"/>
</dbReference>
<evidence type="ECO:0000313" key="22">
    <source>
        <dbReference type="Proteomes" id="UP000472262"/>
    </source>
</evidence>
<evidence type="ECO:0000256" key="2">
    <source>
        <dbReference type="ARBA" id="ARBA00004201"/>
    </source>
</evidence>
<gene>
    <name evidence="21" type="primary">cnot3a</name>
</gene>
<evidence type="ECO:0000256" key="9">
    <source>
        <dbReference type="ARBA" id="ARBA00023015"/>
    </source>
</evidence>
<keyword evidence="8" id="KW-0810">Translation regulation</keyword>
<evidence type="ECO:0000256" key="18">
    <source>
        <dbReference type="SAM" id="MobiDB-lite"/>
    </source>
</evidence>
<keyword evidence="10" id="KW-0943">RNA-mediated gene silencing</keyword>
<feature type="domain" description="NOT2/NOT3/NOT5 C-terminal" evidence="20">
    <location>
        <begin position="501"/>
        <end position="626"/>
    </location>
</feature>
<sequence>MADKRKLQGEIDRCLKKVTEGVEQFEDIWKKLHNAANANQKEKYEADLKKEIKKLQRLRDQIKTWVASNEIKDKRQLVENRKLIETQMERFKVVERETKTKAYSKEGLGLAQKVDPAQREKEEMEQWLTNTIDTLNMQVDQFESEVESLSVQTRKKKGDKEKQDRIEELKRLIERHRHHIRMLETILRMLDNDSIQVDAIHKIKDDVEYYIDSSQDPDFEENEFLYDDLDLEEIRVTSNGTGTGVSMGLLGSSPGHGALTGGILNLVPGQTTLQGSAQIPVSHVGTAPGGGTGESGLGGNGSSSVAIAGVGTNVVPARPPSSLKQNGATSYSAVVADNTPDSSLSSASQSQNSHSSSSSSSTNQILDNGPSLLSSITLPPSSPSPAFTDSTPGGGSLLNGPHSYTLNTEAIKAPEPPSSLKAMAERAALGLTLDGEIPSLHLPDRECTELTMGNTPPGPTTAPQPAVSEVNLPPSLGACPLGPTPLTKEQLYQQAMQESTWTHMPHPSDSERIRQYLMRNPCPTPPFHHQVPPHHSDSIEFYQRLSTETLFFIFYYLEGTKAQYLSAKALKKQSWRFHTKYMMWFQRHEEPKTITDEFEQGTYIYFDYEKWGQRKKEGFTFEYRYLEDRDLQ</sequence>
<dbReference type="InterPro" id="IPR038635">
    <property type="entry name" value="CCR4-NOT_su2/3/5_C_sf"/>
</dbReference>
<dbReference type="GO" id="GO:0006355">
    <property type="term" value="P:regulation of DNA-templated transcription"/>
    <property type="evidence" value="ECO:0007669"/>
    <property type="project" value="InterPro"/>
</dbReference>
<evidence type="ECO:0000256" key="1">
    <source>
        <dbReference type="ARBA" id="ARBA00004123"/>
    </source>
</evidence>
<keyword evidence="5 16" id="KW-0963">Cytoplasm</keyword>
<evidence type="ECO:0000256" key="7">
    <source>
        <dbReference type="ARBA" id="ARBA00022553"/>
    </source>
</evidence>
<evidence type="ECO:0000259" key="20">
    <source>
        <dbReference type="Pfam" id="PF04153"/>
    </source>
</evidence>
<keyword evidence="4" id="KW-0217">Developmental protein</keyword>
<evidence type="ECO:0000256" key="13">
    <source>
        <dbReference type="ARBA" id="ARBA00071433"/>
    </source>
</evidence>
<evidence type="ECO:0000256" key="15">
    <source>
        <dbReference type="ARBA" id="ARBA00093549"/>
    </source>
</evidence>
<dbReference type="InterPro" id="IPR012270">
    <property type="entry name" value="CCR4-NOT_su3/5"/>
</dbReference>
<feature type="coiled-coil region" evidence="17">
    <location>
        <begin position="132"/>
        <end position="186"/>
    </location>
</feature>
<evidence type="ECO:0000256" key="17">
    <source>
        <dbReference type="SAM" id="Coils"/>
    </source>
</evidence>
<keyword evidence="12 16" id="KW-0539">Nucleus</keyword>
<feature type="compositionally biased region" description="Low complexity" evidence="18">
    <location>
        <begin position="370"/>
        <end position="379"/>
    </location>
</feature>
<organism evidence="21 22">
    <name type="scientific">Sinocyclocheilus grahami</name>
    <name type="common">Dianchi golden-line fish</name>
    <name type="synonym">Barbus grahami</name>
    <dbReference type="NCBI Taxonomy" id="75366"/>
    <lineage>
        <taxon>Eukaryota</taxon>
        <taxon>Metazoa</taxon>
        <taxon>Chordata</taxon>
        <taxon>Craniata</taxon>
        <taxon>Vertebrata</taxon>
        <taxon>Euteleostomi</taxon>
        <taxon>Actinopterygii</taxon>
        <taxon>Neopterygii</taxon>
        <taxon>Teleostei</taxon>
        <taxon>Ostariophysi</taxon>
        <taxon>Cypriniformes</taxon>
        <taxon>Cyprinidae</taxon>
        <taxon>Cyprininae</taxon>
        <taxon>Sinocyclocheilus</taxon>
    </lineage>
</organism>
<feature type="region of interest" description="Disordered" evidence="18">
    <location>
        <begin position="336"/>
        <end position="403"/>
    </location>
</feature>
<evidence type="ECO:0000256" key="10">
    <source>
        <dbReference type="ARBA" id="ARBA00023158"/>
    </source>
</evidence>
<evidence type="ECO:0000256" key="14">
    <source>
        <dbReference type="ARBA" id="ARBA00083548"/>
    </source>
</evidence>
<reference evidence="21" key="2">
    <citation type="submission" date="2025-09" db="UniProtKB">
        <authorList>
            <consortium name="Ensembl"/>
        </authorList>
    </citation>
    <scope>IDENTIFICATION</scope>
</reference>
<evidence type="ECO:0000256" key="12">
    <source>
        <dbReference type="ARBA" id="ARBA00023242"/>
    </source>
</evidence>
<proteinExistence type="inferred from homology"/>
<dbReference type="GO" id="GO:0005829">
    <property type="term" value="C:cytosol"/>
    <property type="evidence" value="ECO:0007669"/>
    <property type="project" value="UniProtKB-ARBA"/>
</dbReference>
<evidence type="ECO:0000259" key="19">
    <source>
        <dbReference type="Pfam" id="PF04065"/>
    </source>
</evidence>
<evidence type="ECO:0000256" key="3">
    <source>
        <dbReference type="ARBA" id="ARBA00007682"/>
    </source>
</evidence>
<dbReference type="Pfam" id="PF04153">
    <property type="entry name" value="NOT2_3_5_C"/>
    <property type="match status" value="1"/>
</dbReference>
<comment type="subunit">
    <text evidence="15">Component of the CCR4-NOT complex; distinct complexes seem to exist that differ in the participation of probably mutually exclusive catalytic subunits. In the complex interacts directly with CNOT2. Interacts with TIP120B and NANOS2. Interacts with EBF1. Interacts in an RNA-independent manner with BICC1 (via KH domains).</text>
</comment>
<evidence type="ECO:0000256" key="4">
    <source>
        <dbReference type="ARBA" id="ARBA00022473"/>
    </source>
</evidence>
<keyword evidence="17" id="KW-0175">Coiled coil</keyword>
<dbReference type="InterPro" id="IPR007207">
    <property type="entry name" value="Not_N"/>
</dbReference>
<keyword evidence="9 16" id="KW-0805">Transcription regulation</keyword>
<accession>A0A672LFS4</accession>
<dbReference type="Proteomes" id="UP000472262">
    <property type="component" value="Unassembled WGS sequence"/>
</dbReference>
<dbReference type="GO" id="GO:0006417">
    <property type="term" value="P:regulation of translation"/>
    <property type="evidence" value="ECO:0007669"/>
    <property type="project" value="UniProtKB-KW"/>
</dbReference>
<dbReference type="PIRSF" id="PIRSF005290">
    <property type="entry name" value="NOT_su_3_5"/>
    <property type="match status" value="1"/>
</dbReference>
<dbReference type="Pfam" id="PF04065">
    <property type="entry name" value="Not3"/>
    <property type="match status" value="1"/>
</dbReference>
<dbReference type="GO" id="GO:0005634">
    <property type="term" value="C:nucleus"/>
    <property type="evidence" value="ECO:0007669"/>
    <property type="project" value="UniProtKB-SubCell"/>
</dbReference>
<dbReference type="GO" id="GO:2000036">
    <property type="term" value="P:regulation of stem cell population maintenance"/>
    <property type="evidence" value="ECO:0007669"/>
    <property type="project" value="UniProtKB-ARBA"/>
</dbReference>
<feature type="domain" description="CCR4-Not complex component Not N-terminal" evidence="19">
    <location>
        <begin position="4"/>
        <end position="232"/>
    </location>
</feature>
<protein>
    <recommendedName>
        <fullName evidence="13">CCR4-NOT transcription complex subunit 3</fullName>
    </recommendedName>
    <alternativeName>
        <fullName evidence="14">CCR4-associated factor 3</fullName>
    </alternativeName>
</protein>
<evidence type="ECO:0000256" key="6">
    <source>
        <dbReference type="ARBA" id="ARBA00022491"/>
    </source>
</evidence>
<reference evidence="21" key="1">
    <citation type="submission" date="2025-08" db="UniProtKB">
        <authorList>
            <consortium name="Ensembl"/>
        </authorList>
    </citation>
    <scope>IDENTIFICATION</scope>
</reference>
<evidence type="ECO:0000256" key="8">
    <source>
        <dbReference type="ARBA" id="ARBA00022845"/>
    </source>
</evidence>
<dbReference type="InterPro" id="IPR007282">
    <property type="entry name" value="NOT2/3/5_C"/>
</dbReference>